<accession>A0AAF0GSU2</accession>
<dbReference type="Gene3D" id="2.60.40.10">
    <property type="entry name" value="Immunoglobulins"/>
    <property type="match status" value="11"/>
</dbReference>
<feature type="domain" description="SpaA-like prealbumin fold" evidence="5">
    <location>
        <begin position="57"/>
        <end position="136"/>
    </location>
</feature>
<feature type="domain" description="SpaA-like prealbumin fold" evidence="5">
    <location>
        <begin position="333"/>
        <end position="410"/>
    </location>
</feature>
<dbReference type="PANTHER" id="PTHR36108:SF13">
    <property type="entry name" value="COLOSSIN-B-RELATED"/>
    <property type="match status" value="1"/>
</dbReference>
<keyword evidence="4" id="KW-0812">Transmembrane</keyword>
<feature type="domain" description="SpaA-like prealbumin fold" evidence="5">
    <location>
        <begin position="805"/>
        <end position="890"/>
    </location>
</feature>
<reference evidence="6" key="1">
    <citation type="submission" date="2023-04" db="EMBL/GenBank/DDBJ databases">
        <title>Novel strain of Lactilactobacillus sakei and use thereof.</title>
        <authorList>
            <person name="Kim S.Y."/>
        </authorList>
    </citation>
    <scope>NUCLEOTIDE SEQUENCE</scope>
    <source>
        <strain evidence="6">HUP1</strain>
    </source>
</reference>
<feature type="domain" description="SpaA-like prealbumin fold" evidence="5">
    <location>
        <begin position="989"/>
        <end position="1075"/>
    </location>
</feature>
<evidence type="ECO:0000313" key="7">
    <source>
        <dbReference type="Proteomes" id="UP001179858"/>
    </source>
</evidence>
<comment type="similarity">
    <text evidence="1">Belongs to the serine-aspartate repeat-containing protein (SDr) family.</text>
</comment>
<organism evidence="6 7">
    <name type="scientific">Latilactobacillus sakei</name>
    <name type="common">Lactobacillus sakei</name>
    <dbReference type="NCBI Taxonomy" id="1599"/>
    <lineage>
        <taxon>Bacteria</taxon>
        <taxon>Bacillati</taxon>
        <taxon>Bacillota</taxon>
        <taxon>Bacilli</taxon>
        <taxon>Lactobacillales</taxon>
        <taxon>Lactobacillaceae</taxon>
        <taxon>Latilactobacillus</taxon>
    </lineage>
</organism>
<evidence type="ECO:0000256" key="4">
    <source>
        <dbReference type="SAM" id="Phobius"/>
    </source>
</evidence>
<keyword evidence="4" id="KW-0472">Membrane</keyword>
<feature type="domain" description="SpaA-like prealbumin fold" evidence="5">
    <location>
        <begin position="516"/>
        <end position="605"/>
    </location>
</feature>
<dbReference type="InterPro" id="IPR013783">
    <property type="entry name" value="Ig-like_fold"/>
</dbReference>
<feature type="domain" description="SpaA-like prealbumin fold" evidence="5">
    <location>
        <begin position="615"/>
        <end position="689"/>
    </location>
</feature>
<keyword evidence="3" id="KW-0732">Signal</keyword>
<dbReference type="EMBL" id="CP122959">
    <property type="protein sequence ID" value="WGI19275.1"/>
    <property type="molecule type" value="Genomic_DNA"/>
</dbReference>
<dbReference type="AlphaFoldDB" id="A0AAF0GSU2"/>
<proteinExistence type="inferred from homology"/>
<dbReference type="SUPFAM" id="SSF49478">
    <property type="entry name" value="Cna protein B-type domain"/>
    <property type="match status" value="5"/>
</dbReference>
<dbReference type="InterPro" id="IPR041033">
    <property type="entry name" value="SpaA_PFL_dom_1"/>
</dbReference>
<evidence type="ECO:0000313" key="6">
    <source>
        <dbReference type="EMBL" id="WGI19275.1"/>
    </source>
</evidence>
<dbReference type="Pfam" id="PF17802">
    <property type="entry name" value="SpaA"/>
    <property type="match status" value="10"/>
</dbReference>
<evidence type="ECO:0000256" key="2">
    <source>
        <dbReference type="ARBA" id="ARBA00022525"/>
    </source>
</evidence>
<feature type="transmembrane region" description="Helical" evidence="4">
    <location>
        <begin position="20"/>
        <end position="40"/>
    </location>
</feature>
<keyword evidence="4" id="KW-1133">Transmembrane helix</keyword>
<dbReference type="PANTHER" id="PTHR36108">
    <property type="entry name" value="COLOSSIN-B-RELATED"/>
    <property type="match status" value="1"/>
</dbReference>
<protein>
    <submittedName>
        <fullName evidence="6">SpaA isopeptide-forming pilin-related protein</fullName>
    </submittedName>
</protein>
<evidence type="ECO:0000256" key="3">
    <source>
        <dbReference type="ARBA" id="ARBA00022729"/>
    </source>
</evidence>
<feature type="domain" description="SpaA-like prealbumin fold" evidence="5">
    <location>
        <begin position="426"/>
        <end position="507"/>
    </location>
</feature>
<gene>
    <name evidence="6" type="ORF">QBD03_00585</name>
</gene>
<dbReference type="RefSeq" id="WP_280102931.1">
    <property type="nucleotide sequence ID" value="NZ_CP122959.1"/>
</dbReference>
<name>A0AAF0GSU2_LATSK</name>
<feature type="domain" description="SpaA-like prealbumin fold" evidence="5">
    <location>
        <begin position="1081"/>
        <end position="1157"/>
    </location>
</feature>
<feature type="domain" description="SpaA-like prealbumin fold" evidence="5">
    <location>
        <begin position="245"/>
        <end position="323"/>
    </location>
</feature>
<sequence length="1158" mass="126934">MKLNEVIELKQQHYFRKLTVILTVVSLMLSLFDISALAAATDTKKQSPVESFVIRGLDDNEQAVPNAKINLKSENGKYDYTLSSDNRGFFKTVVETLTGHTVRGIMPGKYHVSSIAAPTGYQLEKSNELIEIAADQANFYHLYYTDASQGDLVVKTQLQDGTPVSGVVLMAVNQKTNESYTAPASDDKGWTKLTLPTGRYQLKVIFHPDSSEPQWAPTVTVSANQSLTTTVVFGKTKGEMMTTVTDQTTGDPLVGVQLHLQSVKDATYQKTGTTDNHGQVNWTSLPTGDYRVSVTKMIPHYSVVGANDQVITVTKDKTAQVNFSAISQTKMLKITSLSESGIALPHVSYRVTTMANEQYRTVQTDDNGQVTVGQLPAGRYQIREVAVPDGYQLANISQEITLDQETTAVSFVHQIQRTDAKHDVTLNASNAQGKALAGVQLKLKLVGSKESYERTVTTTATGKATLAAVPVGDYQVTQESTVAGYQPATAVQSLTISNDHQNTVDWQLQRTVADVTFRVRDAATHQPLANAAFTLTTATPADNGQTVFVSQKTNQDGEVTIKQVPTGEITYEQIANAAGYEPLAAIQTAIVGADGTQNTEVTVDNQRLKVTEKQQIIVHKTNQQGQGLDDAAFKLTNLATGQTQTQKTVSGQLHFTELNPGRYQIQETKAPTGYQLDQTPQFVTIKAHEKRLYQVRFADKREVTAPISPLRIQILDNHFQGVAGVLLRLTADQPDDQGQTVWELTTDRFGQAILPNASTGHYRVEVLQVPTGYQLSFDQSQLDVSRYGENQLQLQANRIEMPLQTLTINKTNLKGQPLSGAVFKVESLKTGQMTKVETDQTGRAELPDQKPGRYRVTEVEAPLGYRLATEPRIVALSEKSPRATQLTVTDEAQMGQLLIKHTTKKGAPIAKAYFEVKDQSGREVGYYQTDSQGQIKLTQLAVGQYTVQEIKAPTGYEINPAVTKVAITDRKTATVAIKAEQQAPDVKLGSFVLIDRDQKTQLAIAGATYRLETLAGQVVRPEIVVGATGQVVVDDLTPGQYRLVQLTAAPGYQKQTNDQIIEIKQDAQLKQVTIESHQSQGTVIVNQVDGNTNQALVGAKYELQNQSGKVLVENLKSDEHGQVRITHLDPDTYRLVQVSATKGYDPLKKPIVFTITNR</sequence>
<keyword evidence="2" id="KW-0964">Secreted</keyword>
<feature type="domain" description="SpaA-like prealbumin fold" evidence="5">
    <location>
        <begin position="898"/>
        <end position="979"/>
    </location>
</feature>
<evidence type="ECO:0000256" key="1">
    <source>
        <dbReference type="ARBA" id="ARBA00007257"/>
    </source>
</evidence>
<evidence type="ECO:0000259" key="5">
    <source>
        <dbReference type="Pfam" id="PF17802"/>
    </source>
</evidence>
<dbReference type="Proteomes" id="UP001179858">
    <property type="component" value="Chromosome"/>
</dbReference>